<dbReference type="InterPro" id="IPR042086">
    <property type="entry name" value="MeTrfase_capping"/>
</dbReference>
<dbReference type="EnsemblPlants" id="KQJ88164">
    <property type="protein sequence ID" value="KQJ88164"/>
    <property type="gene ID" value="BRADI_4g16110v3"/>
</dbReference>
<dbReference type="FunCoup" id="A0A0Q3EPF3">
    <property type="interactions" value="1"/>
</dbReference>
<keyword evidence="5" id="KW-1185">Reference proteome</keyword>
<dbReference type="Gramene" id="KQJ88164">
    <property type="protein sequence ID" value="KQJ88164"/>
    <property type="gene ID" value="BRADI_4g16110v3"/>
</dbReference>
<dbReference type="GO" id="GO:0032259">
    <property type="term" value="P:methylation"/>
    <property type="evidence" value="ECO:0000318"/>
    <property type="project" value="GO_Central"/>
</dbReference>
<reference evidence="3" key="2">
    <citation type="submission" date="2017-06" db="EMBL/GenBank/DDBJ databases">
        <title>WGS assembly of Brachypodium distachyon.</title>
        <authorList>
            <consortium name="The International Brachypodium Initiative"/>
            <person name="Lucas S."/>
            <person name="Harmon-Smith M."/>
            <person name="Lail K."/>
            <person name="Tice H."/>
            <person name="Grimwood J."/>
            <person name="Bruce D."/>
            <person name="Barry K."/>
            <person name="Shu S."/>
            <person name="Lindquist E."/>
            <person name="Wang M."/>
            <person name="Pitluck S."/>
            <person name="Vogel J.P."/>
            <person name="Garvin D.F."/>
            <person name="Mockler T.C."/>
            <person name="Schmutz J."/>
            <person name="Rokhsar D."/>
            <person name="Bevan M.W."/>
        </authorList>
    </citation>
    <scope>NUCLEOTIDE SEQUENCE</scope>
    <source>
        <strain evidence="3">Bd21</strain>
    </source>
</reference>
<dbReference type="OrthoDB" id="1523883at2759"/>
<protein>
    <recommendedName>
        <fullName evidence="6">Jasmonate O-methyltransferase</fullName>
    </recommendedName>
</protein>
<evidence type="ECO:0000256" key="1">
    <source>
        <dbReference type="ARBA" id="ARBA00022723"/>
    </source>
</evidence>
<evidence type="ECO:0000313" key="5">
    <source>
        <dbReference type="Proteomes" id="UP000008810"/>
    </source>
</evidence>
<keyword evidence="2" id="KW-0460">Magnesium</keyword>
<name>A0A0Q3EPF3_BRADI</name>
<accession>A0A0Q3EPF3</accession>
<reference evidence="3 4" key="1">
    <citation type="journal article" date="2010" name="Nature">
        <title>Genome sequencing and analysis of the model grass Brachypodium distachyon.</title>
        <authorList>
            <consortium name="International Brachypodium Initiative"/>
        </authorList>
    </citation>
    <scope>NUCLEOTIDE SEQUENCE [LARGE SCALE GENOMIC DNA]</scope>
    <source>
        <strain evidence="3 4">Bd21</strain>
    </source>
</reference>
<dbReference type="GO" id="GO:0046872">
    <property type="term" value="F:metal ion binding"/>
    <property type="evidence" value="ECO:0007669"/>
    <property type="project" value="UniProtKB-KW"/>
</dbReference>
<gene>
    <name evidence="3" type="ORF">BRADI_4g16110v3</name>
</gene>
<evidence type="ECO:0000313" key="3">
    <source>
        <dbReference type="EMBL" id="KQJ88164.1"/>
    </source>
</evidence>
<dbReference type="InterPro" id="IPR029063">
    <property type="entry name" value="SAM-dependent_MTases_sf"/>
</dbReference>
<evidence type="ECO:0000256" key="2">
    <source>
        <dbReference type="ARBA" id="ARBA00022842"/>
    </source>
</evidence>
<dbReference type="Pfam" id="PF03492">
    <property type="entry name" value="Methyltransf_7"/>
    <property type="match status" value="1"/>
</dbReference>
<evidence type="ECO:0000313" key="4">
    <source>
        <dbReference type="EnsemblPlants" id="KQJ88164"/>
    </source>
</evidence>
<dbReference type="PANTHER" id="PTHR31009">
    <property type="entry name" value="S-ADENOSYL-L-METHIONINE:CARBOXYL METHYLTRANSFERASE FAMILY PROTEIN"/>
    <property type="match status" value="1"/>
</dbReference>
<proteinExistence type="predicted"/>
<dbReference type="Proteomes" id="UP000008810">
    <property type="component" value="Chromosome 4"/>
</dbReference>
<keyword evidence="1" id="KW-0479">Metal-binding</keyword>
<evidence type="ECO:0008006" key="6">
    <source>
        <dbReference type="Google" id="ProtNLM"/>
    </source>
</evidence>
<dbReference type="GO" id="GO:0008757">
    <property type="term" value="F:S-adenosylmethionine-dependent methyltransferase activity"/>
    <property type="evidence" value="ECO:0000318"/>
    <property type="project" value="GO_Central"/>
</dbReference>
<dbReference type="AlphaFoldDB" id="A0A0Q3EPF3"/>
<dbReference type="Gene3D" id="3.40.50.150">
    <property type="entry name" value="Vaccinia Virus protein VP39"/>
    <property type="match status" value="1"/>
</dbReference>
<dbReference type="EMBL" id="CM000883">
    <property type="protein sequence ID" value="KQJ88164.1"/>
    <property type="molecule type" value="Genomic_DNA"/>
</dbReference>
<dbReference type="SUPFAM" id="SSF53335">
    <property type="entry name" value="S-adenosyl-L-methionine-dependent methyltransferases"/>
    <property type="match status" value="1"/>
</dbReference>
<dbReference type="InterPro" id="IPR005299">
    <property type="entry name" value="MeTrfase_7"/>
</dbReference>
<dbReference type="InParanoid" id="A0A0Q3EPF3"/>
<reference evidence="4" key="3">
    <citation type="submission" date="2018-08" db="UniProtKB">
        <authorList>
            <consortium name="EnsemblPlants"/>
        </authorList>
    </citation>
    <scope>IDENTIFICATION</scope>
    <source>
        <strain evidence="4">cv. Bd21</strain>
    </source>
</reference>
<sequence length="399" mass="45164">MKVAIDLRMATGNGENSYAANSRLQTSFSAYSQRTIDLGACRRRPYWRRPVLLKAIEELYGSLPPRSTMVVADLGCSSGPNTLLVLSEAMGAIHACWRDQEPEEEERQQSRAVEVQFFLNDLPGNDFNLVFRSLDCYSEKLLGVEEEEETPPCYYVAGLPGSYYGMLFPSRSVHLFHSSYSLMWRSKVPEELSCGTLLNEGNIYIGKTTPHIVIKLFQEQFQKDFDLFLTFRSKELVSGARMLLTFLGRKHEEMLMHGEISTMFELLAKSLLSLVLKGRMEQEKLDSFNLPYYAPSVREVTTLININKHFDIEHIGLFESNWDPQDDSNSDIVLDCHNSGENVAKCVRGVLAGLLIIDHFGEDTIDELFVVFASILTKHLVKAKAKHTVIFVSLTKGTH</sequence>
<dbReference type="Gene3D" id="1.10.1200.270">
    <property type="entry name" value="Methyltransferase, alpha-helical capping domain"/>
    <property type="match status" value="1"/>
</dbReference>
<organism evidence="3">
    <name type="scientific">Brachypodium distachyon</name>
    <name type="common">Purple false brome</name>
    <name type="synonym">Trachynia distachya</name>
    <dbReference type="NCBI Taxonomy" id="15368"/>
    <lineage>
        <taxon>Eukaryota</taxon>
        <taxon>Viridiplantae</taxon>
        <taxon>Streptophyta</taxon>
        <taxon>Embryophyta</taxon>
        <taxon>Tracheophyta</taxon>
        <taxon>Spermatophyta</taxon>
        <taxon>Magnoliopsida</taxon>
        <taxon>Liliopsida</taxon>
        <taxon>Poales</taxon>
        <taxon>Poaceae</taxon>
        <taxon>BOP clade</taxon>
        <taxon>Pooideae</taxon>
        <taxon>Stipodae</taxon>
        <taxon>Brachypodieae</taxon>
        <taxon>Brachypodium</taxon>
    </lineage>
</organism>